<proteinExistence type="predicted"/>
<reference evidence="2" key="1">
    <citation type="journal article" date="2017" name="Nat. Ecol. Evol.">
        <title>Genome expansion and lineage-specific genetic innovations in the forest pathogenic fungi Armillaria.</title>
        <authorList>
            <person name="Sipos G."/>
            <person name="Prasanna A.N."/>
            <person name="Walter M.C."/>
            <person name="O'Connor E."/>
            <person name="Balint B."/>
            <person name="Krizsan K."/>
            <person name="Kiss B."/>
            <person name="Hess J."/>
            <person name="Varga T."/>
            <person name="Slot J."/>
            <person name="Riley R."/>
            <person name="Boka B."/>
            <person name="Rigling D."/>
            <person name="Barry K."/>
            <person name="Lee J."/>
            <person name="Mihaltcheva S."/>
            <person name="LaButti K."/>
            <person name="Lipzen A."/>
            <person name="Waldron R."/>
            <person name="Moloney N.M."/>
            <person name="Sperisen C."/>
            <person name="Kredics L."/>
            <person name="Vagvoelgyi C."/>
            <person name="Patrignani A."/>
            <person name="Fitzpatrick D."/>
            <person name="Nagy I."/>
            <person name="Doyle S."/>
            <person name="Anderson J.B."/>
            <person name="Grigoriev I.V."/>
            <person name="Gueldener U."/>
            <person name="Muensterkoetter M."/>
            <person name="Nagy L.G."/>
        </authorList>
    </citation>
    <scope>NUCLEOTIDE SEQUENCE [LARGE SCALE GENOMIC DNA]</scope>
    <source>
        <strain evidence="2">C18/9</strain>
    </source>
</reference>
<protein>
    <recommendedName>
        <fullName evidence="3">HAT C-terminal dimerisation domain-containing protein</fullName>
    </recommendedName>
</protein>
<name>A0A284QLL3_ARMOS</name>
<keyword evidence="2" id="KW-1185">Reference proteome</keyword>
<evidence type="ECO:0000313" key="2">
    <source>
        <dbReference type="Proteomes" id="UP000219338"/>
    </source>
</evidence>
<organism evidence="1 2">
    <name type="scientific">Armillaria ostoyae</name>
    <name type="common">Armillaria root rot fungus</name>
    <dbReference type="NCBI Taxonomy" id="47428"/>
    <lineage>
        <taxon>Eukaryota</taxon>
        <taxon>Fungi</taxon>
        <taxon>Dikarya</taxon>
        <taxon>Basidiomycota</taxon>
        <taxon>Agaricomycotina</taxon>
        <taxon>Agaricomycetes</taxon>
        <taxon>Agaricomycetidae</taxon>
        <taxon>Agaricales</taxon>
        <taxon>Marasmiineae</taxon>
        <taxon>Physalacriaceae</taxon>
        <taxon>Armillaria</taxon>
    </lineage>
</organism>
<gene>
    <name evidence="1" type="ORF">ARMOST_00598</name>
</gene>
<accession>A0A284QLL3</accession>
<dbReference type="InterPro" id="IPR012337">
    <property type="entry name" value="RNaseH-like_sf"/>
</dbReference>
<dbReference type="AlphaFoldDB" id="A0A284QLL3"/>
<evidence type="ECO:0000313" key="1">
    <source>
        <dbReference type="EMBL" id="SJK97346.1"/>
    </source>
</evidence>
<dbReference type="Proteomes" id="UP000219338">
    <property type="component" value="Unassembled WGS sequence"/>
</dbReference>
<evidence type="ECO:0008006" key="3">
    <source>
        <dbReference type="Google" id="ProtNLM"/>
    </source>
</evidence>
<dbReference type="OrthoDB" id="10464476at2759"/>
<dbReference type="SUPFAM" id="SSF53098">
    <property type="entry name" value="Ribonuclease H-like"/>
    <property type="match status" value="1"/>
</dbReference>
<dbReference type="EMBL" id="FUEG01000001">
    <property type="protein sequence ID" value="SJK97346.1"/>
    <property type="molecule type" value="Genomic_DNA"/>
</dbReference>
<sequence>MSHNPPADTCLNILGLDSYGTGLWMVNNCEDNQKFLTNSKSIHMCLLLSEHVHKGTFDICHDPIPTIYFPLARIFNNSCVTFNVPYHMVWLPTDRVTSKVVIKRKLVKFEHLFSDNDEYVKKIRGGIKAIDDTKFQSITTYLFKELGLGTMFIPDDIKDVYNIVKLHVAKLLQGVRGRIHVAQDGWAAPQKLSLLRLVVIWVADAKVQLTNDSDSDDLLSDYFKKRCCNNGEDVLEKYLCDPVLEDLNNPLHYWMSLLDPCDRSGKVITVTLKGALAQIALDFLLVPATSTDVEHLFSHSGLNIMKQHHNLSAESTIDQTVLNSWIKHPGLVDDDELTEFFSNKSKRPNNGGRKLMTEND</sequence>